<comment type="caution">
    <text evidence="2">The sequence shown here is derived from an EMBL/GenBank/DDBJ whole genome shotgun (WGS) entry which is preliminary data.</text>
</comment>
<feature type="transmembrane region" description="Helical" evidence="1">
    <location>
        <begin position="108"/>
        <end position="126"/>
    </location>
</feature>
<keyword evidence="3" id="KW-1185">Reference proteome</keyword>
<sequence>MIKRFIETLYKVMFNHFLKIDGAKGKPSLIACCATALFINLFMLNISCVFSVMLNIPVKANYNKLEINLFVLTTFGLTYLLLFSVFQFKKVGDGADGFFIITERTKKIIWLVFWGNLVLMFVLALFRKYYFHL</sequence>
<dbReference type="Proteomes" id="UP000462014">
    <property type="component" value="Unassembled WGS sequence"/>
</dbReference>
<dbReference type="AlphaFoldDB" id="A0A7K1ST05"/>
<reference evidence="2 3" key="1">
    <citation type="submission" date="2019-12" db="EMBL/GenBank/DDBJ databases">
        <title>Mucilaginibacter sp. HMF7410 genome sequencing and assembly.</title>
        <authorList>
            <person name="Kang H."/>
            <person name="Cha I."/>
            <person name="Kim H."/>
            <person name="Joh K."/>
        </authorList>
    </citation>
    <scope>NUCLEOTIDE SEQUENCE [LARGE SCALE GENOMIC DNA]</scope>
    <source>
        <strain evidence="2 3">HMF7410</strain>
    </source>
</reference>
<proteinExistence type="predicted"/>
<protein>
    <submittedName>
        <fullName evidence="2">Uncharacterized protein</fullName>
    </submittedName>
</protein>
<dbReference type="EMBL" id="WPIK01000002">
    <property type="protein sequence ID" value="MVN20431.1"/>
    <property type="molecule type" value="Genomic_DNA"/>
</dbReference>
<keyword evidence="1" id="KW-0812">Transmembrane</keyword>
<feature type="transmembrane region" description="Helical" evidence="1">
    <location>
        <begin position="67"/>
        <end position="88"/>
    </location>
</feature>
<feature type="transmembrane region" description="Helical" evidence="1">
    <location>
        <begin position="28"/>
        <end position="55"/>
    </location>
</feature>
<keyword evidence="1" id="KW-1133">Transmembrane helix</keyword>
<evidence type="ECO:0000313" key="3">
    <source>
        <dbReference type="Proteomes" id="UP000462014"/>
    </source>
</evidence>
<organism evidence="2 3">
    <name type="scientific">Mucilaginibacter arboris</name>
    <dbReference type="NCBI Taxonomy" id="2682090"/>
    <lineage>
        <taxon>Bacteria</taxon>
        <taxon>Pseudomonadati</taxon>
        <taxon>Bacteroidota</taxon>
        <taxon>Sphingobacteriia</taxon>
        <taxon>Sphingobacteriales</taxon>
        <taxon>Sphingobacteriaceae</taxon>
        <taxon>Mucilaginibacter</taxon>
    </lineage>
</organism>
<evidence type="ECO:0000256" key="1">
    <source>
        <dbReference type="SAM" id="Phobius"/>
    </source>
</evidence>
<keyword evidence="1" id="KW-0472">Membrane</keyword>
<accession>A0A7K1ST05</accession>
<evidence type="ECO:0000313" key="2">
    <source>
        <dbReference type="EMBL" id="MVN20431.1"/>
    </source>
</evidence>
<name>A0A7K1ST05_9SPHI</name>
<gene>
    <name evidence="2" type="ORF">GO621_02645</name>
</gene>
<dbReference type="RefSeq" id="WP_157563933.1">
    <property type="nucleotide sequence ID" value="NZ_WPIK01000002.1"/>
</dbReference>